<evidence type="ECO:0000256" key="1">
    <source>
        <dbReference type="SAM" id="Phobius"/>
    </source>
</evidence>
<dbReference type="PANTHER" id="PTHR36394">
    <property type="entry name" value="OS01G0277700 PROTEIN"/>
    <property type="match status" value="1"/>
</dbReference>
<feature type="transmembrane region" description="Helical" evidence="1">
    <location>
        <begin position="192"/>
        <end position="211"/>
    </location>
</feature>
<dbReference type="RefSeq" id="WP_004615678.1">
    <property type="nucleotide sequence ID" value="NZ_APMP01000002.1"/>
</dbReference>
<organism evidence="2 3">
    <name type="scientific">Caulobacter vibrioides OR37</name>
    <dbReference type="NCBI Taxonomy" id="1292034"/>
    <lineage>
        <taxon>Bacteria</taxon>
        <taxon>Pseudomonadati</taxon>
        <taxon>Pseudomonadota</taxon>
        <taxon>Alphaproteobacteria</taxon>
        <taxon>Caulobacterales</taxon>
        <taxon>Caulobacteraceae</taxon>
        <taxon>Caulobacter</taxon>
    </lineage>
</organism>
<dbReference type="OrthoDB" id="9782403at2"/>
<reference evidence="2 3" key="1">
    <citation type="journal article" date="2013" name="Genome Announc.">
        <title>Draft Genome Sequence for Caulobacter sp. Strain OR37, a Bacterium Tolerant to Heavy Metals.</title>
        <authorList>
            <person name="Utturkar S.M."/>
            <person name="Bollmann A."/>
            <person name="Brzoska R.M."/>
            <person name="Klingeman D.M."/>
            <person name="Epstein S.E."/>
            <person name="Palumbo A.V."/>
            <person name="Brown S.D."/>
        </authorList>
    </citation>
    <scope>NUCLEOTIDE SEQUENCE [LARGE SCALE GENOMIC DNA]</scope>
    <source>
        <strain evidence="2 3">OR37</strain>
    </source>
</reference>
<keyword evidence="3" id="KW-1185">Reference proteome</keyword>
<gene>
    <name evidence="2" type="ORF">OR37_00575</name>
</gene>
<keyword evidence="1" id="KW-0472">Membrane</keyword>
<feature type="transmembrane region" description="Helical" evidence="1">
    <location>
        <begin position="123"/>
        <end position="145"/>
    </location>
</feature>
<dbReference type="EMBL" id="APMP01000002">
    <property type="protein sequence ID" value="ENZ83278.1"/>
    <property type="molecule type" value="Genomic_DNA"/>
</dbReference>
<evidence type="ECO:0000313" key="3">
    <source>
        <dbReference type="Proteomes" id="UP000013063"/>
    </source>
</evidence>
<feature type="transmembrane region" description="Helical" evidence="1">
    <location>
        <begin position="80"/>
        <end position="98"/>
    </location>
</feature>
<dbReference type="eggNOG" id="ENOG50332R8">
    <property type="taxonomic scope" value="Bacteria"/>
</dbReference>
<evidence type="ECO:0000313" key="2">
    <source>
        <dbReference type="EMBL" id="ENZ83278.1"/>
    </source>
</evidence>
<keyword evidence="1" id="KW-0812">Transmembrane</keyword>
<feature type="transmembrane region" description="Helical" evidence="1">
    <location>
        <begin position="6"/>
        <end position="33"/>
    </location>
</feature>
<feature type="transmembrane region" description="Helical" evidence="1">
    <location>
        <begin position="45"/>
        <end position="74"/>
    </location>
</feature>
<dbReference type="PATRIC" id="fig|1292034.3.peg.572"/>
<evidence type="ECO:0008006" key="4">
    <source>
        <dbReference type="Google" id="ProtNLM"/>
    </source>
</evidence>
<name>R0ECW2_CAUVI</name>
<comment type="caution">
    <text evidence="2">The sequence shown here is derived from an EMBL/GenBank/DDBJ whole genome shotgun (WGS) entry which is preliminary data.</text>
</comment>
<protein>
    <recommendedName>
        <fullName evidence="4">Urease accessory protein UreH-like transmembrane domain-containing protein</fullName>
    </recommendedName>
</protein>
<accession>R0ECW2</accession>
<dbReference type="STRING" id="1292034.OR37_00575"/>
<keyword evidence="1" id="KW-1133">Transmembrane helix</keyword>
<dbReference type="PANTHER" id="PTHR36394:SF1">
    <property type="entry name" value="OS01G0277700 PROTEIN"/>
    <property type="match status" value="1"/>
</dbReference>
<feature type="transmembrane region" description="Helical" evidence="1">
    <location>
        <begin position="157"/>
        <end position="180"/>
    </location>
</feature>
<dbReference type="AlphaFoldDB" id="R0ECW2"/>
<dbReference type="Proteomes" id="UP000013063">
    <property type="component" value="Unassembled WGS sequence"/>
</dbReference>
<proteinExistence type="predicted"/>
<sequence length="213" mass="22689" precursor="true">MNPTLFAPIAATGFAVAFLHAALPTHWLPFVLVGRGQQWSTGKTLSVTVLAGLGHVAFTIVLGVVLVGAGLAVQPRLGDMFGWLVGGLMTLLGVFYLWRGRHAHAHSHGEDKVIHRRYASDRAAIIALVALLTLSPCEAFLPVYLAGMKHGWTGFMALSTVLMAATATGMLLFTTLSLLGVRRLGLDRIARYESTILGVALIAMGMGVAFLEL</sequence>